<dbReference type="Pfam" id="PF00126">
    <property type="entry name" value="HTH_1"/>
    <property type="match status" value="1"/>
</dbReference>
<dbReference type="OrthoDB" id="9785974at2"/>
<dbReference type="InterPro" id="IPR050950">
    <property type="entry name" value="HTH-type_LysR_regulators"/>
</dbReference>
<sequence>MPVSLDHDLHSLRLFLVVAETGSLTKAADQTSLTLSAVSKRISDLEKRIDCQLLTRMPRGIELTAAGRGLVGHARQVLDRVNRMAHDMNDFAVGVRGHVRVWANTSAIIQFIPQDMHAFLSKTSAVKISIEEKLSGEIIKAVGEGTADIGIFADNVPSPGIDKEVYRQDRLVLLVPVGHPLAASTEVSFVETLDYEYVGLSDGSSLLARLTNAAFAYDRVLNLRIQVRSFDAICRMIEQGLGIGILPEGAVRAEILEAGLRAVYLTDAWSRRTLFIGAKSRDLLSPEARRFFDFMTASA</sequence>
<evidence type="ECO:0000256" key="2">
    <source>
        <dbReference type="ARBA" id="ARBA00023015"/>
    </source>
</evidence>
<gene>
    <name evidence="6" type="ORF">AWB69_06922</name>
</gene>
<dbReference type="Pfam" id="PF03466">
    <property type="entry name" value="LysR_substrate"/>
    <property type="match status" value="1"/>
</dbReference>
<dbReference type="SUPFAM" id="SSF53850">
    <property type="entry name" value="Periplasmic binding protein-like II"/>
    <property type="match status" value="1"/>
</dbReference>
<dbReference type="InterPro" id="IPR005119">
    <property type="entry name" value="LysR_subst-bd"/>
</dbReference>
<dbReference type="GO" id="GO:0003677">
    <property type="term" value="F:DNA binding"/>
    <property type="evidence" value="ECO:0007669"/>
    <property type="project" value="UniProtKB-KW"/>
</dbReference>
<dbReference type="PROSITE" id="PS50931">
    <property type="entry name" value="HTH_LYSR"/>
    <property type="match status" value="1"/>
</dbReference>
<evidence type="ECO:0000256" key="1">
    <source>
        <dbReference type="ARBA" id="ARBA00009437"/>
    </source>
</evidence>
<evidence type="ECO:0000256" key="4">
    <source>
        <dbReference type="ARBA" id="ARBA00023163"/>
    </source>
</evidence>
<dbReference type="Proteomes" id="UP000054683">
    <property type="component" value="Unassembled WGS sequence"/>
</dbReference>
<dbReference type="InterPro" id="IPR036390">
    <property type="entry name" value="WH_DNA-bd_sf"/>
</dbReference>
<name>A0A158J180_9BURK</name>
<keyword evidence="2" id="KW-0805">Transcription regulation</keyword>
<dbReference type="EMBL" id="FCOK02000067">
    <property type="protein sequence ID" value="SAL62119.1"/>
    <property type="molecule type" value="Genomic_DNA"/>
</dbReference>
<dbReference type="AlphaFoldDB" id="A0A158J180"/>
<evidence type="ECO:0000256" key="3">
    <source>
        <dbReference type="ARBA" id="ARBA00023125"/>
    </source>
</evidence>
<evidence type="ECO:0000313" key="6">
    <source>
        <dbReference type="EMBL" id="SAL62119.1"/>
    </source>
</evidence>
<comment type="similarity">
    <text evidence="1">Belongs to the LysR transcriptional regulatory family.</text>
</comment>
<dbReference type="CDD" id="cd08421">
    <property type="entry name" value="PBP2_LTTR_like_1"/>
    <property type="match status" value="1"/>
</dbReference>
<organism evidence="6 7">
    <name type="scientific">Caballeronia udeis</name>
    <dbReference type="NCBI Taxonomy" id="1232866"/>
    <lineage>
        <taxon>Bacteria</taxon>
        <taxon>Pseudomonadati</taxon>
        <taxon>Pseudomonadota</taxon>
        <taxon>Betaproteobacteria</taxon>
        <taxon>Burkholderiales</taxon>
        <taxon>Burkholderiaceae</taxon>
        <taxon>Caballeronia</taxon>
    </lineage>
</organism>
<accession>A0A158J180</accession>
<dbReference type="PANTHER" id="PTHR30419">
    <property type="entry name" value="HTH-TYPE TRANSCRIPTIONAL REGULATOR YBHD"/>
    <property type="match status" value="1"/>
</dbReference>
<dbReference type="PANTHER" id="PTHR30419:SF2">
    <property type="entry name" value="LYSR FAMILY TRANSCRIPTIONAL REGULATOR"/>
    <property type="match status" value="1"/>
</dbReference>
<dbReference type="Gene3D" id="3.40.190.290">
    <property type="match status" value="1"/>
</dbReference>
<protein>
    <submittedName>
        <fullName evidence="6">LysR family transcriptional regulator</fullName>
    </submittedName>
</protein>
<dbReference type="InterPro" id="IPR036388">
    <property type="entry name" value="WH-like_DNA-bd_sf"/>
</dbReference>
<evidence type="ECO:0000259" key="5">
    <source>
        <dbReference type="PROSITE" id="PS50931"/>
    </source>
</evidence>
<dbReference type="InterPro" id="IPR000847">
    <property type="entry name" value="LysR_HTH_N"/>
</dbReference>
<dbReference type="GO" id="GO:0003700">
    <property type="term" value="F:DNA-binding transcription factor activity"/>
    <property type="evidence" value="ECO:0007669"/>
    <property type="project" value="InterPro"/>
</dbReference>
<proteinExistence type="inferred from homology"/>
<dbReference type="FunFam" id="1.10.10.10:FF:000001">
    <property type="entry name" value="LysR family transcriptional regulator"/>
    <property type="match status" value="1"/>
</dbReference>
<keyword evidence="4" id="KW-0804">Transcription</keyword>
<dbReference type="SUPFAM" id="SSF46785">
    <property type="entry name" value="Winged helix' DNA-binding domain"/>
    <property type="match status" value="1"/>
</dbReference>
<evidence type="ECO:0000313" key="7">
    <source>
        <dbReference type="Proteomes" id="UP000054683"/>
    </source>
</evidence>
<dbReference type="GO" id="GO:0005829">
    <property type="term" value="C:cytosol"/>
    <property type="evidence" value="ECO:0007669"/>
    <property type="project" value="TreeGrafter"/>
</dbReference>
<dbReference type="RefSeq" id="WP_062091154.1">
    <property type="nucleotide sequence ID" value="NZ_FCOK02000067.1"/>
</dbReference>
<keyword evidence="3" id="KW-0238">DNA-binding</keyword>
<dbReference type="Gene3D" id="1.10.10.10">
    <property type="entry name" value="Winged helix-like DNA-binding domain superfamily/Winged helix DNA-binding domain"/>
    <property type="match status" value="1"/>
</dbReference>
<reference evidence="6 7" key="1">
    <citation type="submission" date="2016-01" db="EMBL/GenBank/DDBJ databases">
        <authorList>
            <person name="Oliw E.H."/>
        </authorList>
    </citation>
    <scope>NUCLEOTIDE SEQUENCE [LARGE SCALE GENOMIC DNA]</scope>
    <source>
        <strain evidence="6">LMG 27134</strain>
    </source>
</reference>
<feature type="domain" description="HTH lysR-type" evidence="5">
    <location>
        <begin position="7"/>
        <end position="64"/>
    </location>
</feature>